<dbReference type="EMBL" id="JBJJXI010000107">
    <property type="protein sequence ID" value="KAL3391919.1"/>
    <property type="molecule type" value="Genomic_DNA"/>
</dbReference>
<accession>A0ABD2WGF5</accession>
<sequence length="97" mass="11293">MEICRLAPLQGYIVADMTQSLAKFPPRVRSSSRVSRIYCCVPYNSFFVRDRKRKGSTFFAYDIRFAIRKCVSCIVARGRKCFQEIRGDPRTSSLRRT</sequence>
<protein>
    <submittedName>
        <fullName evidence="1">Uncharacterized protein</fullName>
    </submittedName>
</protein>
<dbReference type="AlphaFoldDB" id="A0ABD2WGF5"/>
<name>A0ABD2WGF5_9HYME</name>
<comment type="caution">
    <text evidence="1">The sequence shown here is derived from an EMBL/GenBank/DDBJ whole genome shotgun (WGS) entry which is preliminary data.</text>
</comment>
<evidence type="ECO:0000313" key="2">
    <source>
        <dbReference type="Proteomes" id="UP001627154"/>
    </source>
</evidence>
<evidence type="ECO:0000313" key="1">
    <source>
        <dbReference type="EMBL" id="KAL3391919.1"/>
    </source>
</evidence>
<organism evidence="1 2">
    <name type="scientific">Trichogramma kaykai</name>
    <dbReference type="NCBI Taxonomy" id="54128"/>
    <lineage>
        <taxon>Eukaryota</taxon>
        <taxon>Metazoa</taxon>
        <taxon>Ecdysozoa</taxon>
        <taxon>Arthropoda</taxon>
        <taxon>Hexapoda</taxon>
        <taxon>Insecta</taxon>
        <taxon>Pterygota</taxon>
        <taxon>Neoptera</taxon>
        <taxon>Endopterygota</taxon>
        <taxon>Hymenoptera</taxon>
        <taxon>Apocrita</taxon>
        <taxon>Proctotrupomorpha</taxon>
        <taxon>Chalcidoidea</taxon>
        <taxon>Trichogrammatidae</taxon>
        <taxon>Trichogramma</taxon>
    </lineage>
</organism>
<dbReference type="Proteomes" id="UP001627154">
    <property type="component" value="Unassembled WGS sequence"/>
</dbReference>
<proteinExistence type="predicted"/>
<gene>
    <name evidence="1" type="ORF">TKK_013260</name>
</gene>
<keyword evidence="2" id="KW-1185">Reference proteome</keyword>
<reference evidence="1 2" key="1">
    <citation type="journal article" date="2024" name="bioRxiv">
        <title>A reference genome for Trichogramma kaykai: A tiny desert-dwelling parasitoid wasp with competing sex-ratio distorters.</title>
        <authorList>
            <person name="Culotta J."/>
            <person name="Lindsey A.R."/>
        </authorList>
    </citation>
    <scope>NUCLEOTIDE SEQUENCE [LARGE SCALE GENOMIC DNA]</scope>
    <source>
        <strain evidence="1 2">KSX58</strain>
    </source>
</reference>